<reference evidence="3" key="1">
    <citation type="submission" date="2017-02" db="UniProtKB">
        <authorList>
            <consortium name="WormBaseParasite"/>
        </authorList>
    </citation>
    <scope>IDENTIFICATION</scope>
</reference>
<gene>
    <name evidence="1" type="ORF">BTMF_LOCUS4299</name>
</gene>
<sequence length="306" mass="34837">MVRFYGGMIHRFPTAKFDVLNGATKLSRSVNRELADFLLVAVFTEEGPHGAHVVRTRRACLVQAKLDCSSSGARVFNLDPTTQDIPERTDEEQFYLLNQWPEFELSCAIAGQKFNLKALDTLNRPLAKYCFLWDEPTAKTRQLPPLWPSSWQCAKPEGIAPADTPLGSLLARMIDSDMEYGKDFQATPPLNDWDRLMNTLTEECRVSTWSKESKLADPAGVSFIDGICAYASLLQHARSPWQTPYFSLHSYLHRSITTDLQWSKDPGLPVLVISVSSFNRRQRSEDREWNPRRAIREAISKLKELQ</sequence>
<organism evidence="3">
    <name type="scientific">Brugia timori</name>
    <dbReference type="NCBI Taxonomy" id="42155"/>
    <lineage>
        <taxon>Eukaryota</taxon>
        <taxon>Metazoa</taxon>
        <taxon>Ecdysozoa</taxon>
        <taxon>Nematoda</taxon>
        <taxon>Chromadorea</taxon>
        <taxon>Rhabditida</taxon>
        <taxon>Spirurina</taxon>
        <taxon>Spiruromorpha</taxon>
        <taxon>Filarioidea</taxon>
        <taxon>Onchocercidae</taxon>
        <taxon>Brugia</taxon>
    </lineage>
</organism>
<keyword evidence="2" id="KW-1185">Reference proteome</keyword>
<accession>A0A0R3QF70</accession>
<protein>
    <submittedName>
        <fullName evidence="1 3">Uncharacterized protein</fullName>
    </submittedName>
</protein>
<name>A0A0R3QF70_9BILA</name>
<evidence type="ECO:0000313" key="3">
    <source>
        <dbReference type="WBParaSite" id="BTMF_0000501401-mRNA-1"/>
    </source>
</evidence>
<dbReference type="AlphaFoldDB" id="A0A0R3QF70"/>
<proteinExistence type="predicted"/>
<dbReference type="EMBL" id="UZAG01004193">
    <property type="protein sequence ID" value="VDO16509.1"/>
    <property type="molecule type" value="Genomic_DNA"/>
</dbReference>
<evidence type="ECO:0000313" key="2">
    <source>
        <dbReference type="Proteomes" id="UP000280834"/>
    </source>
</evidence>
<reference evidence="1 2" key="2">
    <citation type="submission" date="2018-11" db="EMBL/GenBank/DDBJ databases">
        <authorList>
            <consortium name="Pathogen Informatics"/>
        </authorList>
    </citation>
    <scope>NUCLEOTIDE SEQUENCE [LARGE SCALE GENOMIC DNA]</scope>
</reference>
<dbReference type="Proteomes" id="UP000280834">
    <property type="component" value="Unassembled WGS sequence"/>
</dbReference>
<dbReference type="WBParaSite" id="BTMF_0000501401-mRNA-1">
    <property type="protein sequence ID" value="BTMF_0000501401-mRNA-1"/>
    <property type="gene ID" value="BTMF_0000501401"/>
</dbReference>
<evidence type="ECO:0000313" key="1">
    <source>
        <dbReference type="EMBL" id="VDO16509.1"/>
    </source>
</evidence>